<keyword evidence="7 11" id="KW-0319">Glycerol metabolism</keyword>
<dbReference type="NCBIfam" id="TIGR02946">
    <property type="entry name" value="acyl_WS_DGAT"/>
    <property type="match status" value="1"/>
</dbReference>
<evidence type="ECO:0000259" key="12">
    <source>
        <dbReference type="Pfam" id="PF03007"/>
    </source>
</evidence>
<dbReference type="Proteomes" id="UP000707731">
    <property type="component" value="Unassembled WGS sequence"/>
</dbReference>
<evidence type="ECO:0000256" key="2">
    <source>
        <dbReference type="ARBA" id="ARBA00005189"/>
    </source>
</evidence>
<dbReference type="InterPro" id="IPR045034">
    <property type="entry name" value="O-acyltransferase_WSD1-like"/>
</dbReference>
<evidence type="ECO:0000256" key="9">
    <source>
        <dbReference type="ARBA" id="ARBA00023315"/>
    </source>
</evidence>
<dbReference type="Pfam" id="PF03007">
    <property type="entry name" value="WS_DGAT_cat"/>
    <property type="match status" value="1"/>
</dbReference>
<protein>
    <recommendedName>
        <fullName evidence="4 11">Diacylglycerol O-acyltransferase</fullName>
        <ecNumber evidence="4 11">2.3.1.20</ecNumber>
    </recommendedName>
</protein>
<name>A0ABS0D5I7_9NOCA</name>
<dbReference type="InterPro" id="IPR023213">
    <property type="entry name" value="CAT-like_dom_sf"/>
</dbReference>
<evidence type="ECO:0000256" key="8">
    <source>
        <dbReference type="ARBA" id="ARBA00023098"/>
    </source>
</evidence>
<gene>
    <name evidence="14" type="ORF">IU449_04100</name>
</gene>
<dbReference type="SUPFAM" id="SSF52777">
    <property type="entry name" value="CoA-dependent acyltransferases"/>
    <property type="match status" value="1"/>
</dbReference>
<keyword evidence="6 11" id="KW-0808">Transferase</keyword>
<dbReference type="PANTHER" id="PTHR31650">
    <property type="entry name" value="O-ACYLTRANSFERASE (WSD1-LIKE) FAMILY PROTEIN"/>
    <property type="match status" value="1"/>
</dbReference>
<comment type="pathway">
    <text evidence="2">Lipid metabolism.</text>
</comment>
<dbReference type="RefSeq" id="WP_195000603.1">
    <property type="nucleotide sequence ID" value="NZ_JADLQN010000001.1"/>
</dbReference>
<keyword evidence="8 11" id="KW-0443">Lipid metabolism</keyword>
<evidence type="ECO:0000313" key="15">
    <source>
        <dbReference type="Proteomes" id="UP000707731"/>
    </source>
</evidence>
<evidence type="ECO:0000256" key="6">
    <source>
        <dbReference type="ARBA" id="ARBA00022679"/>
    </source>
</evidence>
<dbReference type="Pfam" id="PF06974">
    <property type="entry name" value="WS_DGAT_C"/>
    <property type="match status" value="1"/>
</dbReference>
<proteinExistence type="inferred from homology"/>
<comment type="caution">
    <text evidence="14">The sequence shown here is derived from an EMBL/GenBank/DDBJ whole genome shotgun (WGS) entry which is preliminary data.</text>
</comment>
<dbReference type="PANTHER" id="PTHR31650:SF1">
    <property type="entry name" value="WAX ESTER SYNTHASE_DIACYLGLYCEROL ACYLTRANSFERASE 4-RELATED"/>
    <property type="match status" value="1"/>
</dbReference>
<dbReference type="InterPro" id="IPR009721">
    <property type="entry name" value="O-acyltransferase_WSD1_C"/>
</dbReference>
<dbReference type="EC" id="2.3.1.20" evidence="4 11"/>
<evidence type="ECO:0000256" key="5">
    <source>
        <dbReference type="ARBA" id="ARBA00022516"/>
    </source>
</evidence>
<keyword evidence="15" id="KW-1185">Reference proteome</keyword>
<comment type="pathway">
    <text evidence="1 11">Glycerolipid metabolism; triacylglycerol biosynthesis.</text>
</comment>
<evidence type="ECO:0000256" key="7">
    <source>
        <dbReference type="ARBA" id="ARBA00022798"/>
    </source>
</evidence>
<evidence type="ECO:0000256" key="3">
    <source>
        <dbReference type="ARBA" id="ARBA00009587"/>
    </source>
</evidence>
<evidence type="ECO:0000256" key="4">
    <source>
        <dbReference type="ARBA" id="ARBA00013244"/>
    </source>
</evidence>
<feature type="domain" description="O-acyltransferase WSD1-like N-terminal" evidence="12">
    <location>
        <begin position="4"/>
        <end position="260"/>
    </location>
</feature>
<dbReference type="EMBL" id="JADLQN010000001">
    <property type="protein sequence ID" value="MBF6353738.1"/>
    <property type="molecule type" value="Genomic_DNA"/>
</dbReference>
<accession>A0ABS0D5I7</accession>
<evidence type="ECO:0000256" key="10">
    <source>
        <dbReference type="ARBA" id="ARBA00048109"/>
    </source>
</evidence>
<keyword evidence="5 11" id="KW-0444">Lipid biosynthesis</keyword>
<comment type="similarity">
    <text evidence="3 11">Belongs to the long-chain O-acyltransferase family.</text>
</comment>
<sequence length="453" mass="48818">MSELGPLDAGFLELEDTDQHVSARIGAVAIIAGTPGDRAEFERRFARRVDSNPRLRRKIRRGRWDISAPVWVPDPAFDLGHHLTWAALPRPRDEAALWELTANTMGRRLDRDHPLWHFTVVEELEGDRWAMILAAHHSMVDGVSGISLLRSICDPPTEEADTASAESTGAGTAPVDWQRLVRGGLELPLRAPGLIAQAPRAVVRTARGAVPLLQSLLTPRRGSSLNGPIGRQRRYAVARVRLDEIDRVRKALGGTINDVALTAVTSALRAVLLARGEQPGPESARVLTPVSTRSAQASGRWDNRVSLMLPALPVHLEDPLDQFAAVRGQMDSLKSGGESSAGRTLVSAAGLVPFAPMAWAVKTALRFPQQGVAALATNVPGPAQTQHLFGADILEVFPFAPIAMRIRIGIAMLSYAGTLNFGITGDYDGAPDIDLVARTLPAAVHRLLERASA</sequence>
<dbReference type="InterPro" id="IPR014292">
    <property type="entry name" value="Acyl_transf_WS/DGAT"/>
</dbReference>
<keyword evidence="9 11" id="KW-0012">Acyltransferase</keyword>
<evidence type="ECO:0000256" key="11">
    <source>
        <dbReference type="RuleBase" id="RU361241"/>
    </source>
</evidence>
<reference evidence="14 15" key="1">
    <citation type="submission" date="2020-10" db="EMBL/GenBank/DDBJ databases">
        <title>Identification of Nocardia species via Next-generation sequencing and recognition of intraspecies genetic diversity.</title>
        <authorList>
            <person name="Li P."/>
            <person name="Li P."/>
            <person name="Lu B."/>
        </authorList>
    </citation>
    <scope>NUCLEOTIDE SEQUENCE [LARGE SCALE GENOMIC DNA]</scope>
    <source>
        <strain evidence="14 15">BJ06-0143</strain>
    </source>
</reference>
<feature type="domain" description="O-acyltransferase WSD1 C-terminal" evidence="13">
    <location>
        <begin position="301"/>
        <end position="442"/>
    </location>
</feature>
<organism evidence="14 15">
    <name type="scientific">Nocardia higoensis</name>
    <dbReference type="NCBI Taxonomy" id="228599"/>
    <lineage>
        <taxon>Bacteria</taxon>
        <taxon>Bacillati</taxon>
        <taxon>Actinomycetota</taxon>
        <taxon>Actinomycetes</taxon>
        <taxon>Mycobacteriales</taxon>
        <taxon>Nocardiaceae</taxon>
        <taxon>Nocardia</taxon>
    </lineage>
</organism>
<evidence type="ECO:0000256" key="1">
    <source>
        <dbReference type="ARBA" id="ARBA00004771"/>
    </source>
</evidence>
<comment type="catalytic activity">
    <reaction evidence="10 11">
        <text>an acyl-CoA + a 1,2-diacyl-sn-glycerol = a triacyl-sn-glycerol + CoA</text>
        <dbReference type="Rhea" id="RHEA:10868"/>
        <dbReference type="ChEBI" id="CHEBI:17815"/>
        <dbReference type="ChEBI" id="CHEBI:57287"/>
        <dbReference type="ChEBI" id="CHEBI:58342"/>
        <dbReference type="ChEBI" id="CHEBI:64615"/>
        <dbReference type="EC" id="2.3.1.20"/>
    </reaction>
</comment>
<dbReference type="Gene3D" id="3.30.559.10">
    <property type="entry name" value="Chloramphenicol acetyltransferase-like domain"/>
    <property type="match status" value="1"/>
</dbReference>
<evidence type="ECO:0000313" key="14">
    <source>
        <dbReference type="EMBL" id="MBF6353738.1"/>
    </source>
</evidence>
<dbReference type="InterPro" id="IPR004255">
    <property type="entry name" value="O-acyltransferase_WSD1_N"/>
</dbReference>
<evidence type="ECO:0000259" key="13">
    <source>
        <dbReference type="Pfam" id="PF06974"/>
    </source>
</evidence>